<accession>A0AAE5EUX6</accession>
<evidence type="ECO:0000313" key="1">
    <source>
        <dbReference type="EMBL" id="NOI79080.1"/>
    </source>
</evidence>
<evidence type="ECO:0008006" key="3">
    <source>
        <dbReference type="Google" id="ProtNLM"/>
    </source>
</evidence>
<dbReference type="AlphaFoldDB" id="A0AAE5EUX6"/>
<dbReference type="RefSeq" id="WP_171319761.1">
    <property type="nucleotide sequence ID" value="NZ_VTXO01000001.1"/>
</dbReference>
<comment type="caution">
    <text evidence="1">The sequence shown here is derived from an EMBL/GenBank/DDBJ whole genome shotgun (WGS) entry which is preliminary data.</text>
</comment>
<name>A0AAE5EUX6_9VIBR</name>
<evidence type="ECO:0000313" key="2">
    <source>
        <dbReference type="Proteomes" id="UP000572722"/>
    </source>
</evidence>
<proteinExistence type="predicted"/>
<organism evidence="1 2">
    <name type="scientific">Vibrio tubiashii</name>
    <dbReference type="NCBI Taxonomy" id="29498"/>
    <lineage>
        <taxon>Bacteria</taxon>
        <taxon>Pseudomonadati</taxon>
        <taxon>Pseudomonadota</taxon>
        <taxon>Gammaproteobacteria</taxon>
        <taxon>Vibrionales</taxon>
        <taxon>Vibrionaceae</taxon>
        <taxon>Vibrio</taxon>
        <taxon>Vibrio oreintalis group</taxon>
    </lineage>
</organism>
<dbReference type="InterPro" id="IPR009057">
    <property type="entry name" value="Homeodomain-like_sf"/>
</dbReference>
<reference evidence="1 2" key="1">
    <citation type="submission" date="2019-08" db="EMBL/GenBank/DDBJ databases">
        <title>Draft genome sequencing and comparative genomics of hatchery-associated Vibrios.</title>
        <authorList>
            <person name="Kehlet-Delgado H."/>
            <person name="Mueller R.S."/>
        </authorList>
    </citation>
    <scope>NUCLEOTIDE SEQUENCE [LARGE SCALE GENOMIC DNA]</scope>
    <source>
        <strain evidence="1 2">01-65-5-1</strain>
    </source>
</reference>
<dbReference type="Pfam" id="PF18285">
    <property type="entry name" value="LuxT_C"/>
    <property type="match status" value="1"/>
</dbReference>
<dbReference type="EMBL" id="VTXO01000001">
    <property type="protein sequence ID" value="NOI79080.1"/>
    <property type="molecule type" value="Genomic_DNA"/>
</dbReference>
<protein>
    <recommendedName>
        <fullName evidence="3">TetR family transcriptional regulator</fullName>
    </recommendedName>
</protein>
<dbReference type="SUPFAM" id="SSF46689">
    <property type="entry name" value="Homeodomain-like"/>
    <property type="match status" value="1"/>
</dbReference>
<gene>
    <name evidence="1" type="ORF">F0237_00300</name>
</gene>
<sequence length="153" mass="17411">MARISAADREANKRAYDALIFEIFTTEGWENVTYDRLSKDLNVRKSTLQGYYPTSKHFGTAIHGKVLPMLMQQLDITSKEGFIKTWNDALYSKQFNMIIRMFVQSALSPDTNAGARQGINNLTRLLSEHMERSEAEAIIKTVLGDSIIVFMNQ</sequence>
<dbReference type="Proteomes" id="UP000572722">
    <property type="component" value="Unassembled WGS sequence"/>
</dbReference>
<dbReference type="Gene3D" id="1.10.357.10">
    <property type="entry name" value="Tetracycline Repressor, domain 2"/>
    <property type="match status" value="1"/>
</dbReference>